<proteinExistence type="predicted"/>
<dbReference type="Pfam" id="PF15203">
    <property type="entry name" value="TMEM95"/>
    <property type="match status" value="1"/>
</dbReference>
<keyword evidence="4" id="KW-1185">Reference proteome</keyword>
<name>A0AA40HI11_CNENI</name>
<organism evidence="3 4">
    <name type="scientific">Cnephaeus nilssonii</name>
    <name type="common">Northern bat</name>
    <name type="synonym">Eptesicus nilssonii</name>
    <dbReference type="NCBI Taxonomy" id="3371016"/>
    <lineage>
        <taxon>Eukaryota</taxon>
        <taxon>Metazoa</taxon>
        <taxon>Chordata</taxon>
        <taxon>Craniata</taxon>
        <taxon>Vertebrata</taxon>
        <taxon>Euteleostomi</taxon>
        <taxon>Mammalia</taxon>
        <taxon>Eutheria</taxon>
        <taxon>Laurasiatheria</taxon>
        <taxon>Chiroptera</taxon>
        <taxon>Yangochiroptera</taxon>
        <taxon>Vespertilionidae</taxon>
        <taxon>Cnephaeus</taxon>
    </lineage>
</organism>
<dbReference type="GO" id="GO:0002080">
    <property type="term" value="C:acrosomal membrane"/>
    <property type="evidence" value="ECO:0007669"/>
    <property type="project" value="TreeGrafter"/>
</dbReference>
<evidence type="ECO:0000256" key="1">
    <source>
        <dbReference type="SAM" id="Phobius"/>
    </source>
</evidence>
<protein>
    <recommendedName>
        <fullName evidence="5">Transmembrane protein 95</fullName>
    </recommendedName>
</protein>
<reference evidence="3" key="1">
    <citation type="submission" date="2023-06" db="EMBL/GenBank/DDBJ databases">
        <title>Reference genome for the Northern bat (Eptesicus nilssonii), a most northern bat species.</title>
        <authorList>
            <person name="Laine V.N."/>
            <person name="Pulliainen A.T."/>
            <person name="Lilley T.M."/>
        </authorList>
    </citation>
    <scope>NUCLEOTIDE SEQUENCE</scope>
    <source>
        <strain evidence="3">BLF_Eptnil</strain>
        <tissue evidence="3">Kidney</tissue>
    </source>
</reference>
<evidence type="ECO:0000313" key="4">
    <source>
        <dbReference type="Proteomes" id="UP001177744"/>
    </source>
</evidence>
<accession>A0AA40HI11</accession>
<keyword evidence="1" id="KW-0472">Membrane</keyword>
<feature type="chain" id="PRO_5041221340" description="Transmembrane protein 95" evidence="2">
    <location>
        <begin position="17"/>
        <end position="231"/>
    </location>
</feature>
<sequence length="231" mass="25362">MWMLALAVALLEAAQACLFCRLPAHGLSGRLAWLCSQIEAQWKDCEASWNFSTFALDEVSMNKVTEKTHRVLRVMEIKSSFSSLPLYWQWLQRTKFPEYNREGTDGRRDHGVPRAWAKGCVAEVLIYAPLLVLHFSSLQPRLLRAWQLAGGSGTLEGGAGASPPSSGPASPAGGSTVLYNCSTCAGFEEVTIFGKPGFCSSVSFGTILFLGVLSLVVEFHFLEAKSNLRRR</sequence>
<feature type="transmembrane region" description="Helical" evidence="1">
    <location>
        <begin position="202"/>
        <end position="222"/>
    </location>
</feature>
<dbReference type="PANTHER" id="PTHR38808:SF1">
    <property type="entry name" value="SPERM-EGG FUSION PROTEIN TMEM95"/>
    <property type="match status" value="1"/>
</dbReference>
<comment type="caution">
    <text evidence="3">The sequence shown here is derived from an EMBL/GenBank/DDBJ whole genome shotgun (WGS) entry which is preliminary data.</text>
</comment>
<dbReference type="GO" id="GO:0007342">
    <property type="term" value="P:fusion of sperm to egg plasma membrane involved in single fertilization"/>
    <property type="evidence" value="ECO:0007669"/>
    <property type="project" value="InterPro"/>
</dbReference>
<evidence type="ECO:0008006" key="5">
    <source>
        <dbReference type="Google" id="ProtNLM"/>
    </source>
</evidence>
<keyword evidence="2" id="KW-0732">Signal</keyword>
<feature type="signal peptide" evidence="2">
    <location>
        <begin position="1"/>
        <end position="16"/>
    </location>
</feature>
<keyword evidence="1" id="KW-0812">Transmembrane</keyword>
<dbReference type="GO" id="GO:0097524">
    <property type="term" value="C:sperm plasma membrane"/>
    <property type="evidence" value="ECO:0007669"/>
    <property type="project" value="InterPro"/>
</dbReference>
<keyword evidence="1" id="KW-1133">Transmembrane helix</keyword>
<dbReference type="Proteomes" id="UP001177744">
    <property type="component" value="Unassembled WGS sequence"/>
</dbReference>
<dbReference type="InterPro" id="IPR027984">
    <property type="entry name" value="TMEM95"/>
</dbReference>
<dbReference type="EMBL" id="JAULJE010000020">
    <property type="protein sequence ID" value="KAK1331615.1"/>
    <property type="molecule type" value="Genomic_DNA"/>
</dbReference>
<dbReference type="AlphaFoldDB" id="A0AA40HI11"/>
<gene>
    <name evidence="3" type="ORF">QTO34_009573</name>
</gene>
<evidence type="ECO:0000313" key="3">
    <source>
        <dbReference type="EMBL" id="KAK1331615.1"/>
    </source>
</evidence>
<dbReference type="PANTHER" id="PTHR38808">
    <property type="entry name" value="TRANSMEMBRANE PROTEIN 95"/>
    <property type="match status" value="1"/>
</dbReference>
<evidence type="ECO:0000256" key="2">
    <source>
        <dbReference type="SAM" id="SignalP"/>
    </source>
</evidence>